<evidence type="ECO:0000259" key="9">
    <source>
        <dbReference type="PROSITE" id="PS50109"/>
    </source>
</evidence>
<evidence type="ECO:0000256" key="4">
    <source>
        <dbReference type="ARBA" id="ARBA00022679"/>
    </source>
</evidence>
<organism evidence="11 12">
    <name type="scientific">Sphingobium amiense</name>
    <dbReference type="NCBI Taxonomy" id="135719"/>
    <lineage>
        <taxon>Bacteria</taxon>
        <taxon>Pseudomonadati</taxon>
        <taxon>Pseudomonadota</taxon>
        <taxon>Alphaproteobacteria</taxon>
        <taxon>Sphingomonadales</taxon>
        <taxon>Sphingomonadaceae</taxon>
        <taxon>Sphingobium</taxon>
    </lineage>
</organism>
<dbReference type="PROSITE" id="PS50109">
    <property type="entry name" value="HIS_KIN"/>
    <property type="match status" value="1"/>
</dbReference>
<name>A0A494VYS4_9SPHN</name>
<keyword evidence="12" id="KW-1185">Reference proteome</keyword>
<dbReference type="InterPro" id="IPR004358">
    <property type="entry name" value="Sig_transdc_His_kin-like_C"/>
</dbReference>
<dbReference type="Gene3D" id="1.10.287.130">
    <property type="match status" value="1"/>
</dbReference>
<feature type="domain" description="PAC" evidence="10">
    <location>
        <begin position="22"/>
        <end position="74"/>
    </location>
</feature>
<dbReference type="PRINTS" id="PR00344">
    <property type="entry name" value="BCTRLSENSOR"/>
</dbReference>
<evidence type="ECO:0000256" key="5">
    <source>
        <dbReference type="ARBA" id="ARBA00022741"/>
    </source>
</evidence>
<dbReference type="SMART" id="SM00388">
    <property type="entry name" value="HisKA"/>
    <property type="match status" value="1"/>
</dbReference>
<keyword evidence="7" id="KW-0067">ATP-binding</keyword>
<dbReference type="InterPro" id="IPR005467">
    <property type="entry name" value="His_kinase_dom"/>
</dbReference>
<accession>A0A494VYS4</accession>
<dbReference type="SUPFAM" id="SSF55874">
    <property type="entry name" value="ATPase domain of HSP90 chaperone/DNA topoisomerase II/histidine kinase"/>
    <property type="match status" value="1"/>
</dbReference>
<dbReference type="GO" id="GO:0000155">
    <property type="term" value="F:phosphorelay sensor kinase activity"/>
    <property type="evidence" value="ECO:0007669"/>
    <property type="project" value="InterPro"/>
</dbReference>
<keyword evidence="6 11" id="KW-0418">Kinase</keyword>
<evidence type="ECO:0000256" key="1">
    <source>
        <dbReference type="ARBA" id="ARBA00000085"/>
    </source>
</evidence>
<dbReference type="Pfam" id="PF02518">
    <property type="entry name" value="HATPase_c"/>
    <property type="match status" value="1"/>
</dbReference>
<evidence type="ECO:0000256" key="7">
    <source>
        <dbReference type="ARBA" id="ARBA00022840"/>
    </source>
</evidence>
<dbReference type="SUPFAM" id="SSF47384">
    <property type="entry name" value="Homodimeric domain of signal transducing histidine kinase"/>
    <property type="match status" value="1"/>
</dbReference>
<evidence type="ECO:0000313" key="12">
    <source>
        <dbReference type="Proteomes" id="UP000279959"/>
    </source>
</evidence>
<proteinExistence type="predicted"/>
<dbReference type="EC" id="2.7.13.3" evidence="2"/>
<dbReference type="InterPro" id="IPR001610">
    <property type="entry name" value="PAC"/>
</dbReference>
<evidence type="ECO:0000313" key="11">
    <source>
        <dbReference type="EMBL" id="BBD97031.1"/>
    </source>
</evidence>
<protein>
    <recommendedName>
        <fullName evidence="2">histidine kinase</fullName>
        <ecNumber evidence="2">2.7.13.3</ecNumber>
    </recommendedName>
</protein>
<keyword evidence="8" id="KW-0902">Two-component regulatory system</keyword>
<keyword evidence="5" id="KW-0547">Nucleotide-binding</keyword>
<reference evidence="11 12" key="1">
    <citation type="submission" date="2018-05" db="EMBL/GenBank/DDBJ databases">
        <title>Complete Genome Sequence of the Nonylphenol-Degrading Bacterium Sphingobium amiense DSM 16289T.</title>
        <authorList>
            <person name="Ootsuka M."/>
            <person name="Nishizawa T."/>
            <person name="Ohta H."/>
        </authorList>
    </citation>
    <scope>NUCLEOTIDE SEQUENCE [LARGE SCALE GENOMIC DNA]</scope>
    <source>
        <strain evidence="11 12">DSM 16289</strain>
    </source>
</reference>
<evidence type="ECO:0000259" key="10">
    <source>
        <dbReference type="PROSITE" id="PS50113"/>
    </source>
</evidence>
<dbReference type="SMART" id="SM00387">
    <property type="entry name" value="HATPase_c"/>
    <property type="match status" value="1"/>
</dbReference>
<dbReference type="EMBL" id="AP018664">
    <property type="protein sequence ID" value="BBD97031.1"/>
    <property type="molecule type" value="Genomic_DNA"/>
</dbReference>
<feature type="domain" description="Histidine kinase" evidence="9">
    <location>
        <begin position="253"/>
        <end position="468"/>
    </location>
</feature>
<dbReference type="Pfam" id="PF13426">
    <property type="entry name" value="PAS_9"/>
    <property type="match status" value="2"/>
</dbReference>
<dbReference type="CDD" id="cd00082">
    <property type="entry name" value="HisKA"/>
    <property type="match status" value="1"/>
</dbReference>
<keyword evidence="4" id="KW-0808">Transferase</keyword>
<dbReference type="SMART" id="SM00086">
    <property type="entry name" value="PAC"/>
    <property type="match status" value="2"/>
</dbReference>
<dbReference type="InterPro" id="IPR035965">
    <property type="entry name" value="PAS-like_dom_sf"/>
</dbReference>
<dbReference type="AlphaFoldDB" id="A0A494VYS4"/>
<dbReference type="InterPro" id="IPR000700">
    <property type="entry name" value="PAS-assoc_C"/>
</dbReference>
<dbReference type="Pfam" id="PF00512">
    <property type="entry name" value="HisKA"/>
    <property type="match status" value="1"/>
</dbReference>
<dbReference type="PROSITE" id="PS50113">
    <property type="entry name" value="PAC"/>
    <property type="match status" value="1"/>
</dbReference>
<dbReference type="PANTHER" id="PTHR43065">
    <property type="entry name" value="SENSOR HISTIDINE KINASE"/>
    <property type="match status" value="1"/>
</dbReference>
<evidence type="ECO:0000256" key="8">
    <source>
        <dbReference type="ARBA" id="ARBA00023012"/>
    </source>
</evidence>
<evidence type="ECO:0000256" key="2">
    <source>
        <dbReference type="ARBA" id="ARBA00012438"/>
    </source>
</evidence>
<dbReference type="KEGG" id="sami:SAMIE_1005320"/>
<gene>
    <name evidence="11" type="ORF">SAMIE_1005320</name>
</gene>
<dbReference type="GO" id="GO:0005524">
    <property type="term" value="F:ATP binding"/>
    <property type="evidence" value="ECO:0007669"/>
    <property type="project" value="UniProtKB-KW"/>
</dbReference>
<dbReference type="Gene3D" id="3.30.450.20">
    <property type="entry name" value="PAS domain"/>
    <property type="match status" value="2"/>
</dbReference>
<dbReference type="InterPro" id="IPR036890">
    <property type="entry name" value="HATPase_C_sf"/>
</dbReference>
<evidence type="ECO:0000256" key="6">
    <source>
        <dbReference type="ARBA" id="ARBA00022777"/>
    </source>
</evidence>
<dbReference type="InterPro" id="IPR003661">
    <property type="entry name" value="HisK_dim/P_dom"/>
</dbReference>
<dbReference type="CDD" id="cd00130">
    <property type="entry name" value="PAS"/>
    <property type="match status" value="1"/>
</dbReference>
<dbReference type="Gene3D" id="3.30.565.10">
    <property type="entry name" value="Histidine kinase-like ATPase, C-terminal domain"/>
    <property type="match status" value="1"/>
</dbReference>
<dbReference type="InterPro" id="IPR036097">
    <property type="entry name" value="HisK_dim/P_sf"/>
</dbReference>
<dbReference type="InterPro" id="IPR003594">
    <property type="entry name" value="HATPase_dom"/>
</dbReference>
<evidence type="ECO:0000256" key="3">
    <source>
        <dbReference type="ARBA" id="ARBA00022553"/>
    </source>
</evidence>
<dbReference type="PANTHER" id="PTHR43065:SF10">
    <property type="entry name" value="PEROXIDE STRESS-ACTIVATED HISTIDINE KINASE MAK3"/>
    <property type="match status" value="1"/>
</dbReference>
<comment type="catalytic activity">
    <reaction evidence="1">
        <text>ATP + protein L-histidine = ADP + protein N-phospho-L-histidine.</text>
        <dbReference type="EC" id="2.7.13.3"/>
    </reaction>
</comment>
<dbReference type="InterPro" id="IPR000014">
    <property type="entry name" value="PAS"/>
</dbReference>
<dbReference type="SUPFAM" id="SSF55785">
    <property type="entry name" value="PYP-like sensor domain (PAS domain)"/>
    <property type="match status" value="2"/>
</dbReference>
<sequence>MLRLGGAVPPMSADDFIAVGSWDGEVEPFSKDGRQLVVQLRCSLLLDDRGRPAGVLSTGNDITQRKRADMELRRSEARYRNIFQTTSVSIWECDFSAVRARIGELAAMGMTDLRQYLRDHPRFVREAIDLTRAIAVNDASVSMFGAATKQDLIGSVGHIWPTESEVTFAEAMIAAFEGRPSYETETRLRRLDGRPVDLLFTTSFPPEAASRDSVFISVADITAHNEARAALLEAQTDLAHAMRLTSLGQLTASIAHEVNQPLGGIISNGQAGLRWLKREKPDIEAAARSLEGLIQEARRAGEVINRFRSLAKNDAPMIEDVDFNSLVEETILLLGHELRRANIETGTNLTRNLATIRGDRIQLQQVVINLVMNAVQAMATEEAVERELTVETGQSNDSIVVAVSDTGPGIAEEIKGRLFTAFATTKPDGMGMGLSVCGSIIHRHGGKIRVAENVGKGARFEFSLPIGGHEK</sequence>
<keyword evidence="3" id="KW-0597">Phosphoprotein</keyword>
<dbReference type="Proteomes" id="UP000279959">
    <property type="component" value="Chromosome"/>
</dbReference>